<sequence>MIDQIESAINATVQHLSPGAHGITLVDAKLIPAGDSHAVYDLRVSWRLNDELHIGQFVAKRDTGERRILEALDGLSIPTPRLLPSGSGPSESFLIMERLPGRMIAEVIRSAGMRWELTALAFSYARMLAEIHALDWRTVAPWMAGVEEDPEEIVDIQVDAMWEDWTVRIARLPADARAPFEQALAWLDLRRPVEVSLCLCHGDYSLTNVLIADDEVSGVLDWESARVTDASYDLALLPFELRRLGLPVEDAELFAQAAHGAYLQNSPRSLGNLSFYTVARLLDRALAALELAGTAPAPEAVEEAGEWLGAMRQAMAGAGRVPWRG</sequence>
<keyword evidence="2" id="KW-0808">Transferase</keyword>
<dbReference type="Gene3D" id="3.90.1200.10">
    <property type="match status" value="1"/>
</dbReference>
<evidence type="ECO:0000313" key="2">
    <source>
        <dbReference type="EMBL" id="CCF84609.1"/>
    </source>
</evidence>
<dbReference type="Proteomes" id="UP000004221">
    <property type="component" value="Unassembled WGS sequence"/>
</dbReference>
<dbReference type="Pfam" id="PF01636">
    <property type="entry name" value="APH"/>
    <property type="match status" value="1"/>
</dbReference>
<name>I4EIU7_9BACT</name>
<comment type="caution">
    <text evidence="2">The sequence shown here is derived from an EMBL/GenBank/DDBJ whole genome shotgun (WGS) entry which is preliminary data.</text>
</comment>
<evidence type="ECO:0000313" key="3">
    <source>
        <dbReference type="Proteomes" id="UP000004221"/>
    </source>
</evidence>
<dbReference type="RefSeq" id="WP_008478878.1">
    <property type="nucleotide sequence ID" value="NZ_CAGS01000294.1"/>
</dbReference>
<feature type="domain" description="Aminoglycoside phosphotransferase" evidence="1">
    <location>
        <begin position="64"/>
        <end position="255"/>
    </location>
</feature>
<dbReference type="EMBL" id="CAGS01000294">
    <property type="protein sequence ID" value="CCF84609.1"/>
    <property type="molecule type" value="Genomic_DNA"/>
</dbReference>
<dbReference type="InterPro" id="IPR011009">
    <property type="entry name" value="Kinase-like_dom_sf"/>
</dbReference>
<reference evidence="2 3" key="1">
    <citation type="journal article" date="2012" name="ISME J.">
        <title>Nitrification expanded: discovery, physiology and genomics of a nitrite-oxidizing bacterium from the phylum Chloroflexi.</title>
        <authorList>
            <person name="Sorokin D.Y."/>
            <person name="Lucker S."/>
            <person name="Vejmelkova D."/>
            <person name="Kostrikina N.A."/>
            <person name="Kleerebezem R."/>
            <person name="Rijpstra W.I."/>
            <person name="Damste J.S."/>
            <person name="Le Paslier D."/>
            <person name="Muyzer G."/>
            <person name="Wagner M."/>
            <person name="van Loosdrecht M.C."/>
            <person name="Daims H."/>
        </authorList>
    </citation>
    <scope>NUCLEOTIDE SEQUENCE [LARGE SCALE GENOMIC DNA]</scope>
    <source>
        <strain evidence="3">none</strain>
    </source>
</reference>
<dbReference type="EC" id="2.7.1.95" evidence="2"/>
<protein>
    <submittedName>
        <fullName evidence="2">Putative Aminoglycoside 3'-phosphotransferase</fullName>
        <ecNumber evidence="2">2.7.1.95</ecNumber>
    </submittedName>
</protein>
<dbReference type="PANTHER" id="PTHR21310">
    <property type="entry name" value="AMINOGLYCOSIDE PHOSPHOTRANSFERASE-RELATED-RELATED"/>
    <property type="match status" value="1"/>
</dbReference>
<evidence type="ECO:0000259" key="1">
    <source>
        <dbReference type="Pfam" id="PF01636"/>
    </source>
</evidence>
<keyword evidence="3" id="KW-1185">Reference proteome</keyword>
<dbReference type="AlphaFoldDB" id="I4EIU7"/>
<dbReference type="GO" id="GO:0008910">
    <property type="term" value="F:kanamycin kinase activity"/>
    <property type="evidence" value="ECO:0007669"/>
    <property type="project" value="UniProtKB-EC"/>
</dbReference>
<organism evidence="2 3">
    <name type="scientific">Nitrolancea hollandica Lb</name>
    <dbReference type="NCBI Taxonomy" id="1129897"/>
    <lineage>
        <taxon>Bacteria</taxon>
        <taxon>Pseudomonadati</taxon>
        <taxon>Thermomicrobiota</taxon>
        <taxon>Thermomicrobia</taxon>
        <taxon>Sphaerobacterales</taxon>
        <taxon>Sphaerobacterineae</taxon>
        <taxon>Sphaerobacteraceae</taxon>
        <taxon>Nitrolancea</taxon>
    </lineage>
</organism>
<dbReference type="InterPro" id="IPR002575">
    <property type="entry name" value="Aminoglycoside_PTrfase"/>
</dbReference>
<dbReference type="InterPro" id="IPR051678">
    <property type="entry name" value="AGP_Transferase"/>
</dbReference>
<proteinExistence type="predicted"/>
<dbReference type="OrthoDB" id="3806873at2"/>
<gene>
    <name evidence="2" type="ORF">NITHO_3630015</name>
</gene>
<dbReference type="SUPFAM" id="SSF56112">
    <property type="entry name" value="Protein kinase-like (PK-like)"/>
    <property type="match status" value="1"/>
</dbReference>
<accession>I4EIU7</accession>